<feature type="region of interest" description="Disordered" evidence="1">
    <location>
        <begin position="27"/>
        <end position="48"/>
    </location>
</feature>
<dbReference type="KEGG" id="sfu:Sfum_3876"/>
<feature type="region of interest" description="Disordered" evidence="1">
    <location>
        <begin position="223"/>
        <end position="245"/>
    </location>
</feature>
<organism evidence="2 3">
    <name type="scientific">Syntrophobacter fumaroxidans (strain DSM 10017 / MPOB)</name>
    <dbReference type="NCBI Taxonomy" id="335543"/>
    <lineage>
        <taxon>Bacteria</taxon>
        <taxon>Pseudomonadati</taxon>
        <taxon>Thermodesulfobacteriota</taxon>
        <taxon>Syntrophobacteria</taxon>
        <taxon>Syntrophobacterales</taxon>
        <taxon>Syntrophobacteraceae</taxon>
        <taxon>Syntrophobacter</taxon>
    </lineage>
</organism>
<accession>A0LQ43</accession>
<dbReference type="EMBL" id="CP000478">
    <property type="protein sequence ID" value="ABK19545.1"/>
    <property type="molecule type" value="Genomic_DNA"/>
</dbReference>
<proteinExistence type="predicted"/>
<evidence type="ECO:0000313" key="3">
    <source>
        <dbReference type="Proteomes" id="UP000001784"/>
    </source>
</evidence>
<feature type="region of interest" description="Disordered" evidence="1">
    <location>
        <begin position="163"/>
        <end position="207"/>
    </location>
</feature>
<protein>
    <submittedName>
        <fullName evidence="2">Uncharacterized protein</fullName>
    </submittedName>
</protein>
<keyword evidence="3" id="KW-1185">Reference proteome</keyword>
<gene>
    <name evidence="2" type="ordered locus">Sfum_3876</name>
</gene>
<dbReference type="InParanoid" id="A0LQ43"/>
<dbReference type="STRING" id="335543.Sfum_3876"/>
<reference evidence="2 3" key="1">
    <citation type="submission" date="2006-10" db="EMBL/GenBank/DDBJ databases">
        <title>Complete sequence of Syntrophobacter fumaroxidans MPOB.</title>
        <authorList>
            <consortium name="US DOE Joint Genome Institute"/>
            <person name="Copeland A."/>
            <person name="Lucas S."/>
            <person name="Lapidus A."/>
            <person name="Barry K."/>
            <person name="Detter J.C."/>
            <person name="Glavina del Rio T."/>
            <person name="Hammon N."/>
            <person name="Israni S."/>
            <person name="Pitluck S."/>
            <person name="Goltsman E.G."/>
            <person name="Martinez M."/>
            <person name="Schmutz J."/>
            <person name="Larimer F."/>
            <person name="Land M."/>
            <person name="Hauser L."/>
            <person name="Kyrpides N."/>
            <person name="Kim E."/>
            <person name="Boone D.R."/>
            <person name="Brockman F."/>
            <person name="Culley D."/>
            <person name="Ferry J."/>
            <person name="Gunsalus R."/>
            <person name="McInerney M.J."/>
            <person name="Morrison M."/>
            <person name="Plugge C."/>
            <person name="Rohlin L."/>
            <person name="Scholten J."/>
            <person name="Sieber J."/>
            <person name="Stams A.J.M."/>
            <person name="Worm P."/>
            <person name="Henstra A.M."/>
            <person name="Richardson P."/>
        </authorList>
    </citation>
    <scope>NUCLEOTIDE SEQUENCE [LARGE SCALE GENOMIC DNA]</scope>
    <source>
        <strain evidence="3">DSM 10017 / MPOB</strain>
    </source>
</reference>
<evidence type="ECO:0000313" key="2">
    <source>
        <dbReference type="EMBL" id="ABK19545.1"/>
    </source>
</evidence>
<dbReference type="HOGENOM" id="CLU_1133145_0_0_7"/>
<sequence length="245" mass="26800">MTNNEGMSSPVRSTICLPSGVEAASAPAVRSGTAPAHPRACRPKSRARPVPATLRVMSPSLFGETRAPFFRTSRDARGSRAFTAAWKPGPAGFPNLYNEHIARFVYKVGPFPRGGLLKRALFSDYAVSRPPASPNTAIRFIRSMRVRTLGDDSYARQVHERFKTRRKVRRKAANRPSRGRNRGMPRLPFRRPGFPPPGPEENPSTAGTFAFTARERLRLPRNVLSSGTGGFASTASSPVVIRDSG</sequence>
<name>A0LQ43_SYNFM</name>
<evidence type="ECO:0000256" key="1">
    <source>
        <dbReference type="SAM" id="MobiDB-lite"/>
    </source>
</evidence>
<feature type="compositionally biased region" description="Basic residues" evidence="1">
    <location>
        <begin position="163"/>
        <end position="183"/>
    </location>
</feature>
<dbReference type="AlphaFoldDB" id="A0LQ43"/>
<dbReference type="Proteomes" id="UP000001784">
    <property type="component" value="Chromosome"/>
</dbReference>